<dbReference type="Proteomes" id="UP000002601">
    <property type="component" value="Chromosome"/>
</dbReference>
<dbReference type="AlphaFoldDB" id="C6BWI3"/>
<keyword evidence="2" id="KW-1185">Reference proteome</keyword>
<reference evidence="1 2" key="1">
    <citation type="submission" date="2009-06" db="EMBL/GenBank/DDBJ databases">
        <title>Complete sequence of Desulfovibrio salexigens DSM 2638.</title>
        <authorList>
            <consortium name="US DOE Joint Genome Institute"/>
            <person name="Lucas S."/>
            <person name="Copeland A."/>
            <person name="Lapidus A."/>
            <person name="Glavina del Rio T."/>
            <person name="Tice H."/>
            <person name="Bruce D."/>
            <person name="Goodwin L."/>
            <person name="Pitluck S."/>
            <person name="Munk A.C."/>
            <person name="Brettin T."/>
            <person name="Detter J.C."/>
            <person name="Han C."/>
            <person name="Tapia R."/>
            <person name="Larimer F."/>
            <person name="Land M."/>
            <person name="Hauser L."/>
            <person name="Kyrpides N."/>
            <person name="Anderson I."/>
            <person name="Wall J.D."/>
            <person name="Arkin A.P."/>
            <person name="Dehal P."/>
            <person name="Chivian D."/>
            <person name="Giles B."/>
            <person name="Hazen T.C."/>
        </authorList>
    </citation>
    <scope>NUCLEOTIDE SEQUENCE [LARGE SCALE GENOMIC DNA]</scope>
    <source>
        <strain evidence="2">ATCC 14822 / DSM 2638 / NCIMB 8403 / VKM B-1763</strain>
    </source>
</reference>
<accession>C6BWI3</accession>
<dbReference type="SUPFAM" id="SSF55785">
    <property type="entry name" value="PYP-like sensor domain (PAS domain)"/>
    <property type="match status" value="1"/>
</dbReference>
<dbReference type="Gene3D" id="3.30.450.20">
    <property type="entry name" value="PAS domain"/>
    <property type="match status" value="2"/>
</dbReference>
<evidence type="ECO:0008006" key="3">
    <source>
        <dbReference type="Google" id="ProtNLM"/>
    </source>
</evidence>
<evidence type="ECO:0000313" key="2">
    <source>
        <dbReference type="Proteomes" id="UP000002601"/>
    </source>
</evidence>
<evidence type="ECO:0000313" key="1">
    <source>
        <dbReference type="EMBL" id="ACS78427.1"/>
    </source>
</evidence>
<gene>
    <name evidence="1" type="ordered locus">Desal_0360</name>
</gene>
<name>C6BWI3_MARSD</name>
<protein>
    <recommendedName>
        <fullName evidence="3">PAS domain-containing protein</fullName>
    </recommendedName>
</protein>
<dbReference type="EMBL" id="CP001649">
    <property type="protein sequence ID" value="ACS78427.1"/>
    <property type="molecule type" value="Genomic_DNA"/>
</dbReference>
<dbReference type="HOGENOM" id="CLU_631256_0_0_7"/>
<dbReference type="STRING" id="526222.Desal_0360"/>
<proteinExistence type="predicted"/>
<dbReference type="InterPro" id="IPR035965">
    <property type="entry name" value="PAS-like_dom_sf"/>
</dbReference>
<dbReference type="OrthoDB" id="5429438at2"/>
<dbReference type="KEGG" id="dsa:Desal_0360"/>
<dbReference type="RefSeq" id="WP_012765953.1">
    <property type="nucleotide sequence ID" value="NC_012881.1"/>
</dbReference>
<organism evidence="1 2">
    <name type="scientific">Maridesulfovibrio salexigens (strain ATCC 14822 / DSM 2638 / NCIMB 8403 / VKM B-1763)</name>
    <name type="common">Desulfovibrio salexigens</name>
    <dbReference type="NCBI Taxonomy" id="526222"/>
    <lineage>
        <taxon>Bacteria</taxon>
        <taxon>Pseudomonadati</taxon>
        <taxon>Thermodesulfobacteriota</taxon>
        <taxon>Desulfovibrionia</taxon>
        <taxon>Desulfovibrionales</taxon>
        <taxon>Desulfovibrionaceae</taxon>
        <taxon>Maridesulfovibrio</taxon>
    </lineage>
</organism>
<dbReference type="eggNOG" id="COG2203">
    <property type="taxonomic scope" value="Bacteria"/>
</dbReference>
<sequence>MPNHTNGCEKIFTDFEKHFSSYLNQLPAIVWRIDIVENEISFLNSYIIPTDNQKVRSVLQNPQLARDMILSEDWEKFQNSLQQVRNRIPTSCVFRMRLNKNSTRWFRLGAIPDPLHQTCSVGMLMDISGQVDEILTTEGRPNLATKIDLIDDPVLFVRFSDRSVCAANNAAGALLKYERQELLSMNFQDIFRHNTDTDLHKLYEGLIFSDRWNGKLSVTDSMGKNHECSIRIQSISRNGENLLWITMDHRNDCQACKGIPVRGNETVPSGATVKEMNKCKSIECLLETILQALPSGSPTDAIMLSRIFIDQNKVEVTAAGEPFAGLDENRTHPYEGSIAENIVRFNLKNHVVMETSKSIKPIDWALFIPHGIRSYYAQPFYENETLTNVLIFCSTKTHSYDPDAAPPLHELHDKFIETLGQCINK</sequence>